<sequence>MSQETADPIISHQADLDFQALQGLNLNPEIAKPLGALPFTRGDDYPNVEIAVMELPGGPNQKESASAVVQAADALSSDNNRPVVVVDLRSFGQSHGAFASSFDGKGIHYLAPGYETRYRATMGKKSSTPTDFYQEDVYKDVDEYIQQLPVTIATHFSNQEMKTRTDMQVKAVVNHSRVIILADEKAASEYAAHLKQRVQDKPENTHRINSDNICHSCGNAIYRGRAPVCPACATLVITLDQLDAELGAKSAPPQPDEREWVRGMGIHAMDGGFSMAGIDIPSRPELDSDPTTFATDRFAGIIQWDGNARQVLGKQSFTDYLDNIYDEANAGGMNPHSALEHAISELSKAMPGVNIVMSLISDGYGSIIGSTGTMMDSVIFSDHNMPHYHSKYSGKPNPAKVVYSIGGAVDKLPVTNIIMFSSSARNLIQAELDSQQFRNLFTNPAKGENISSPMHHLADVLKVAKLDQPTAIVGMSNSERLSVAPAIALEPSPTPELLTKHIEGWQMLFQTTEGPWESLGEARQAELEERFMETIRTYTALSSAPEAERPASDLMASAVNTLAAVAAFRPELAGKLAQRVVDGIELVLGNPTDADLNTAIVYVNDVTKQIAQDPTRAATLVSSNLQLSFARTMVILADRLKNVPAQDRITFAKNQLASPLYYIPGLLEGVI</sequence>
<organism evidence="1 2">
    <name type="scientific">Candidatus Roizmanbacteria bacterium CG22_combo_CG10-13_8_21_14_all_38_20</name>
    <dbReference type="NCBI Taxonomy" id="1974862"/>
    <lineage>
        <taxon>Bacteria</taxon>
        <taxon>Candidatus Roizmaniibacteriota</taxon>
    </lineage>
</organism>
<evidence type="ECO:0000313" key="1">
    <source>
        <dbReference type="EMBL" id="PIP61418.1"/>
    </source>
</evidence>
<gene>
    <name evidence="1" type="ORF">COW99_03905</name>
</gene>
<dbReference type="Proteomes" id="UP000231246">
    <property type="component" value="Unassembled WGS sequence"/>
</dbReference>
<reference evidence="1 2" key="1">
    <citation type="submission" date="2017-09" db="EMBL/GenBank/DDBJ databases">
        <title>Depth-based differentiation of microbial function through sediment-hosted aquifers and enrichment of novel symbionts in the deep terrestrial subsurface.</title>
        <authorList>
            <person name="Probst A.J."/>
            <person name="Ladd B."/>
            <person name="Jarett J.K."/>
            <person name="Geller-Mcgrath D.E."/>
            <person name="Sieber C.M."/>
            <person name="Emerson J.B."/>
            <person name="Anantharaman K."/>
            <person name="Thomas B.C."/>
            <person name="Malmstrom R."/>
            <person name="Stieglmeier M."/>
            <person name="Klingl A."/>
            <person name="Woyke T."/>
            <person name="Ryan C.M."/>
            <person name="Banfield J.F."/>
        </authorList>
    </citation>
    <scope>NUCLEOTIDE SEQUENCE [LARGE SCALE GENOMIC DNA]</scope>
    <source>
        <strain evidence="1">CG22_combo_CG10-13_8_21_14_all_38_20</strain>
    </source>
</reference>
<dbReference type="AlphaFoldDB" id="A0A2H0BWQ9"/>
<dbReference type="EMBL" id="PCTA01000026">
    <property type="protein sequence ID" value="PIP61418.1"/>
    <property type="molecule type" value="Genomic_DNA"/>
</dbReference>
<protein>
    <submittedName>
        <fullName evidence="1">Uncharacterized protein</fullName>
    </submittedName>
</protein>
<comment type="caution">
    <text evidence="1">The sequence shown here is derived from an EMBL/GenBank/DDBJ whole genome shotgun (WGS) entry which is preliminary data.</text>
</comment>
<name>A0A2H0BWQ9_9BACT</name>
<proteinExistence type="predicted"/>
<accession>A0A2H0BWQ9</accession>
<evidence type="ECO:0000313" key="2">
    <source>
        <dbReference type="Proteomes" id="UP000231246"/>
    </source>
</evidence>